<evidence type="ECO:0000313" key="3">
    <source>
        <dbReference type="Proteomes" id="UP000288096"/>
    </source>
</evidence>
<accession>A0A401FT97</accession>
<protein>
    <recommendedName>
        <fullName evidence="4">Prepilin-type N-terminal cleavage/methylation domain-containing protein</fullName>
    </recommendedName>
</protein>
<reference evidence="3" key="1">
    <citation type="submission" date="2017-11" db="EMBL/GenBank/DDBJ databases">
        <authorList>
            <person name="Watanabe M."/>
            <person name="Kojima H."/>
        </authorList>
    </citation>
    <scope>NUCLEOTIDE SEQUENCE [LARGE SCALE GENOMIC DNA]</scope>
    <source>
        <strain evidence="3">Tokyo 01</strain>
    </source>
</reference>
<name>A0A401FT97_9BACT</name>
<comment type="caution">
    <text evidence="2">The sequence shown here is derived from an EMBL/GenBank/DDBJ whole genome shotgun (WGS) entry which is preliminary data.</text>
</comment>
<proteinExistence type="predicted"/>
<feature type="transmembrane region" description="Helical" evidence="1">
    <location>
        <begin position="12"/>
        <end position="34"/>
    </location>
</feature>
<keyword evidence="3" id="KW-1185">Reference proteome</keyword>
<sequence>MRPDRGFTLLELLISLTILGVIMVIVFGAFRVGVRAWEKGEKDLDTQQRYRSVLELMQRQLASAFIPDQKNGGGQRFGFKGDGKSLEFLSRVSLVPGNSFGLVYVRYRVTINDAGQEALSFYEKNVVLLSDDFEPDAVAEDDFYELIPGMEAFEIEYLKVMPPTDEGSEDAEAWAFSWEPENETGYPLAVRLRYQAAAESPPVCVIAPMPGKGE</sequence>
<dbReference type="NCBIfam" id="TIGR02532">
    <property type="entry name" value="IV_pilin_GFxxxE"/>
    <property type="match status" value="1"/>
</dbReference>
<evidence type="ECO:0000313" key="2">
    <source>
        <dbReference type="EMBL" id="GBC60191.1"/>
    </source>
</evidence>
<keyword evidence="1" id="KW-0812">Transmembrane</keyword>
<dbReference type="SUPFAM" id="SSF54523">
    <property type="entry name" value="Pili subunits"/>
    <property type="match status" value="1"/>
</dbReference>
<reference evidence="3" key="2">
    <citation type="submission" date="2019-01" db="EMBL/GenBank/DDBJ databases">
        <title>Genome sequence of Desulfonema ishimotonii strain Tokyo 01.</title>
        <authorList>
            <person name="Fukui M."/>
        </authorList>
    </citation>
    <scope>NUCLEOTIDE SEQUENCE [LARGE SCALE GENOMIC DNA]</scope>
    <source>
        <strain evidence="3">Tokyo 01</strain>
    </source>
</reference>
<dbReference type="AlphaFoldDB" id="A0A401FT97"/>
<gene>
    <name evidence="2" type="ORF">DENIS_1142</name>
</gene>
<dbReference type="Pfam" id="PF07963">
    <property type="entry name" value="N_methyl"/>
    <property type="match status" value="1"/>
</dbReference>
<organism evidence="2 3">
    <name type="scientific">Desulfonema ishimotonii</name>
    <dbReference type="NCBI Taxonomy" id="45657"/>
    <lineage>
        <taxon>Bacteria</taxon>
        <taxon>Pseudomonadati</taxon>
        <taxon>Thermodesulfobacteriota</taxon>
        <taxon>Desulfobacteria</taxon>
        <taxon>Desulfobacterales</taxon>
        <taxon>Desulfococcaceae</taxon>
        <taxon>Desulfonema</taxon>
    </lineage>
</organism>
<evidence type="ECO:0008006" key="4">
    <source>
        <dbReference type="Google" id="ProtNLM"/>
    </source>
</evidence>
<evidence type="ECO:0000256" key="1">
    <source>
        <dbReference type="SAM" id="Phobius"/>
    </source>
</evidence>
<keyword evidence="1" id="KW-0472">Membrane</keyword>
<dbReference type="Proteomes" id="UP000288096">
    <property type="component" value="Unassembled WGS sequence"/>
</dbReference>
<dbReference type="PROSITE" id="PS00409">
    <property type="entry name" value="PROKAR_NTER_METHYL"/>
    <property type="match status" value="1"/>
</dbReference>
<dbReference type="InterPro" id="IPR045584">
    <property type="entry name" value="Pilin-like"/>
</dbReference>
<keyword evidence="1" id="KW-1133">Transmembrane helix</keyword>
<dbReference type="EMBL" id="BEXT01000001">
    <property type="protein sequence ID" value="GBC60191.1"/>
    <property type="molecule type" value="Genomic_DNA"/>
</dbReference>
<dbReference type="InterPro" id="IPR012902">
    <property type="entry name" value="N_methyl_site"/>
</dbReference>
<dbReference type="RefSeq" id="WP_166404920.1">
    <property type="nucleotide sequence ID" value="NZ_BEXT01000001.1"/>
</dbReference>